<organism evidence="2 3">
    <name type="scientific">Anisodus tanguticus</name>
    <dbReference type="NCBI Taxonomy" id="243964"/>
    <lineage>
        <taxon>Eukaryota</taxon>
        <taxon>Viridiplantae</taxon>
        <taxon>Streptophyta</taxon>
        <taxon>Embryophyta</taxon>
        <taxon>Tracheophyta</taxon>
        <taxon>Spermatophyta</taxon>
        <taxon>Magnoliopsida</taxon>
        <taxon>eudicotyledons</taxon>
        <taxon>Gunneridae</taxon>
        <taxon>Pentapetalae</taxon>
        <taxon>asterids</taxon>
        <taxon>lamiids</taxon>
        <taxon>Solanales</taxon>
        <taxon>Solanaceae</taxon>
        <taxon>Solanoideae</taxon>
        <taxon>Hyoscyameae</taxon>
        <taxon>Anisodus</taxon>
    </lineage>
</organism>
<evidence type="ECO:0000313" key="2">
    <source>
        <dbReference type="EMBL" id="KAK4358803.1"/>
    </source>
</evidence>
<dbReference type="EMBL" id="JAVYJV010000011">
    <property type="protein sequence ID" value="KAK4358803.1"/>
    <property type="molecule type" value="Genomic_DNA"/>
</dbReference>
<keyword evidence="3" id="KW-1185">Reference proteome</keyword>
<dbReference type="Proteomes" id="UP001291623">
    <property type="component" value="Unassembled WGS sequence"/>
</dbReference>
<feature type="region of interest" description="Disordered" evidence="1">
    <location>
        <begin position="82"/>
        <end position="102"/>
    </location>
</feature>
<feature type="compositionally biased region" description="Basic and acidic residues" evidence="1">
    <location>
        <begin position="86"/>
        <end position="96"/>
    </location>
</feature>
<sequence>MGDDGQSSSDATKAITSLIIAVVANVGTMVGPTDTTVQSLGIPNAQTLESTSADTLETLVVDETLSEEATETEKPWVVEEVPVDPNKCKEGEDGKKLMGRPQETPFWTLPIMRNMLTQATLSIH</sequence>
<name>A0AAE1RXE0_9SOLA</name>
<gene>
    <name evidence="2" type="ORF">RND71_021032</name>
</gene>
<protein>
    <submittedName>
        <fullName evidence="2">Uncharacterized protein</fullName>
    </submittedName>
</protein>
<dbReference type="AlphaFoldDB" id="A0AAE1RXE0"/>
<accession>A0AAE1RXE0</accession>
<evidence type="ECO:0000313" key="3">
    <source>
        <dbReference type="Proteomes" id="UP001291623"/>
    </source>
</evidence>
<proteinExistence type="predicted"/>
<comment type="caution">
    <text evidence="2">The sequence shown here is derived from an EMBL/GenBank/DDBJ whole genome shotgun (WGS) entry which is preliminary data.</text>
</comment>
<reference evidence="2" key="1">
    <citation type="submission" date="2023-12" db="EMBL/GenBank/DDBJ databases">
        <title>Genome assembly of Anisodus tanguticus.</title>
        <authorList>
            <person name="Wang Y.-J."/>
        </authorList>
    </citation>
    <scope>NUCLEOTIDE SEQUENCE</scope>
    <source>
        <strain evidence="2">KB-2021</strain>
        <tissue evidence="2">Leaf</tissue>
    </source>
</reference>
<evidence type="ECO:0000256" key="1">
    <source>
        <dbReference type="SAM" id="MobiDB-lite"/>
    </source>
</evidence>